<name>A0A515CYC2_SERLI</name>
<dbReference type="EMBL" id="CP033893">
    <property type="protein sequence ID" value="QDL33169.1"/>
    <property type="molecule type" value="Genomic_DNA"/>
</dbReference>
<gene>
    <name evidence="1" type="ORF">EGO53_15765</name>
</gene>
<evidence type="ECO:0000313" key="1">
    <source>
        <dbReference type="EMBL" id="QDL33169.1"/>
    </source>
</evidence>
<organism evidence="1 2">
    <name type="scientific">Serratia liquefaciens</name>
    <dbReference type="NCBI Taxonomy" id="614"/>
    <lineage>
        <taxon>Bacteria</taxon>
        <taxon>Pseudomonadati</taxon>
        <taxon>Pseudomonadota</taxon>
        <taxon>Gammaproteobacteria</taxon>
        <taxon>Enterobacterales</taxon>
        <taxon>Yersiniaceae</taxon>
        <taxon>Serratia</taxon>
    </lineage>
</organism>
<reference evidence="1 2" key="1">
    <citation type="submission" date="2018-11" db="EMBL/GenBank/DDBJ databases">
        <title>The first complete genome of Serratia liquefaciens isolated from metalophyte plant revel distinctness adaptive mechanisms in an extreme habitat.</title>
        <authorList>
            <person name="Caneschi W.L."/>
            <person name="Sanchez A.B."/>
            <person name="Felestrino E.B."/>
            <person name="Assis R.A.B."/>
            <person name="Lemes C.G.C."/>
            <person name="Cordeiro I.F."/>
            <person name="Fonseca N.P."/>
            <person name="Villa M."/>
            <person name="Vieira I.T."/>
            <person name="Moraes L.A."/>
            <person name="Kamino L.H.Y."/>
            <person name="do Carmo F."/>
            <person name="Garcia C.M."/>
            <person name="Almeida N.F."/>
            <person name="Silva R.S."/>
            <person name="Ferro J.A."/>
            <person name="Ferro M.I.T."/>
            <person name="Varani A.M."/>
            <person name="Ferreira R.M."/>
            <person name="dos Santos V.L."/>
            <person name="Silva U.C."/>
            <person name="Setubal J.C."/>
            <person name="Moreira L.M."/>
        </authorList>
    </citation>
    <scope>NUCLEOTIDE SEQUENCE [LARGE SCALE GENOMIC DNA]</scope>
    <source>
        <strain evidence="1 2">FG3</strain>
    </source>
</reference>
<proteinExistence type="predicted"/>
<dbReference type="InterPro" id="IPR036291">
    <property type="entry name" value="NAD(P)-bd_dom_sf"/>
</dbReference>
<dbReference type="SUPFAM" id="SSF51735">
    <property type="entry name" value="NAD(P)-binding Rossmann-fold domains"/>
    <property type="match status" value="1"/>
</dbReference>
<dbReference type="PANTHER" id="PTHR14097">
    <property type="entry name" value="OXIDOREDUCTASE HTATIP2"/>
    <property type="match status" value="1"/>
</dbReference>
<evidence type="ECO:0000313" key="2">
    <source>
        <dbReference type="Proteomes" id="UP000317572"/>
    </source>
</evidence>
<dbReference type="Proteomes" id="UP000317572">
    <property type="component" value="Chromosome"/>
</dbReference>
<dbReference type="PANTHER" id="PTHR14097:SF8">
    <property type="entry name" value="NAD(P)-BINDING DOMAIN-CONTAINING PROTEIN"/>
    <property type="match status" value="1"/>
</dbReference>
<protein>
    <submittedName>
        <fullName evidence="1">Epimerase</fullName>
    </submittedName>
</protein>
<dbReference type="Gene3D" id="3.40.50.720">
    <property type="entry name" value="NAD(P)-binding Rossmann-like Domain"/>
    <property type="match status" value="1"/>
</dbReference>
<sequence>MKVIIFGASGMVGQGALRECLLDPQVTEVLSIGRSELAQSDAKLRQLTLPDLSDLSALETQLSGYDACFFCLGVSSAGMSQARYRALTYDLTLAAGRPLARLNPNMVFIYVSGVGTDSSEQGRSMWARVKGATENALLALPFHAVMFRPGVIVPLHGIRSRTRLYDLLYRLFKPLWFGAQRLFPNQVTTTERIGLAMLAVARRETDLRILEPVEINRLALPSAG</sequence>
<dbReference type="RefSeq" id="WP_142815676.1">
    <property type="nucleotide sequence ID" value="NZ_CP033893.1"/>
</dbReference>
<dbReference type="AlphaFoldDB" id="A0A515CYC2"/>
<dbReference type="STRING" id="614.XJ20_16620"/>
<accession>A0A515CYC2</accession>